<gene>
    <name evidence="3" type="ORF">ACA1_288730</name>
</gene>
<protein>
    <submittedName>
        <fullName evidence="3">Esterase, PHB depolymerase subfamily protein</fullName>
    </submittedName>
</protein>
<dbReference type="GeneID" id="14926195"/>
<dbReference type="InterPro" id="IPR029058">
    <property type="entry name" value="AB_hydrolase_fold"/>
</dbReference>
<dbReference type="Pfam" id="PF10503">
    <property type="entry name" value="Esterase_PHB"/>
    <property type="match status" value="1"/>
</dbReference>
<sequence>WELQPALLRSSPFCGWLVLWGLPKPLFVPSRTDEASPLFVMLHGCTQNPTDFAAGTQMNVFAEKYNFYVLYPEQTSSANANKCWLWWEPTSQARNGDNKLIADMTAKVISSYNVSSSRVFVGGLSAGAAQSVLVAVAYPEVFAGLAVGAGLEWKAAESVIGAYTAMSSGGPSPAKQGAGAYAQEGAQARVQKVLVIHGTSDSTVQSVNGKQVVSQYATTLDYVLGKGKSLGYLTDVPTATTKGQVTGGRAYTLFEYADTAPESGQVLIKFLEVTGMGHAWSGGSSSGTYADPKGPDARHHLPLVLALQRQHDDHHRHYFHHQRYHDDLYHLDDLDHWRLDHWRIDHLDHHQHDRWRRRRESGFVGQLVADGYGSSVAKVGDKGFYNTDTYRTILSSLTGAVGQISIDVKQGYFGNSDSLEQGDYSASASATGVATLSVPNSDGEYSEVVLPPSALSLINSQGGQPGARTQFRLRAATTASFYANLLEIDAGDAASPSNDAALIVKYHRTSTSEEGFGSYL</sequence>
<feature type="non-terminal residue" evidence="3">
    <location>
        <position position="520"/>
    </location>
</feature>
<dbReference type="KEGG" id="acan:ACA1_288730"/>
<evidence type="ECO:0000313" key="4">
    <source>
        <dbReference type="Proteomes" id="UP000011083"/>
    </source>
</evidence>
<dbReference type="AlphaFoldDB" id="L8HIW4"/>
<keyword evidence="1" id="KW-0732">Signal</keyword>
<name>L8HIW4_ACACF</name>
<evidence type="ECO:0000313" key="3">
    <source>
        <dbReference type="EMBL" id="ELR25152.1"/>
    </source>
</evidence>
<keyword evidence="2" id="KW-0378">Hydrolase</keyword>
<dbReference type="Gene3D" id="3.40.50.1820">
    <property type="entry name" value="alpha/beta hydrolase"/>
    <property type="match status" value="1"/>
</dbReference>
<dbReference type="RefSeq" id="XP_004367907.1">
    <property type="nucleotide sequence ID" value="XM_004367850.1"/>
</dbReference>
<organism evidence="3 4">
    <name type="scientific">Acanthamoeba castellanii (strain ATCC 30010 / Neff)</name>
    <dbReference type="NCBI Taxonomy" id="1257118"/>
    <lineage>
        <taxon>Eukaryota</taxon>
        <taxon>Amoebozoa</taxon>
        <taxon>Discosea</taxon>
        <taxon>Longamoebia</taxon>
        <taxon>Centramoebida</taxon>
        <taxon>Acanthamoebidae</taxon>
        <taxon>Acanthamoeba</taxon>
    </lineage>
</organism>
<dbReference type="GO" id="GO:0005576">
    <property type="term" value="C:extracellular region"/>
    <property type="evidence" value="ECO:0007669"/>
    <property type="project" value="InterPro"/>
</dbReference>
<reference evidence="3 4" key="1">
    <citation type="journal article" date="2013" name="Genome Biol.">
        <title>Genome of Acanthamoeba castellanii highlights extensive lateral gene transfer and early evolution of tyrosine kinase signaling.</title>
        <authorList>
            <person name="Clarke M."/>
            <person name="Lohan A.J."/>
            <person name="Liu B."/>
            <person name="Lagkouvardos I."/>
            <person name="Roy S."/>
            <person name="Zafar N."/>
            <person name="Bertelli C."/>
            <person name="Schilde C."/>
            <person name="Kianianmomeni A."/>
            <person name="Burglin T.R."/>
            <person name="Frech C."/>
            <person name="Turcotte B."/>
            <person name="Kopec K.O."/>
            <person name="Synnott J.M."/>
            <person name="Choo C."/>
            <person name="Paponov I."/>
            <person name="Finkler A."/>
            <person name="Soon Heng Tan C."/>
            <person name="Hutchins A.P."/>
            <person name="Weinmeier T."/>
            <person name="Rattei T."/>
            <person name="Chu J.S."/>
            <person name="Gimenez G."/>
            <person name="Irimia M."/>
            <person name="Rigden D.J."/>
            <person name="Fitzpatrick D.A."/>
            <person name="Lorenzo-Morales J."/>
            <person name="Bateman A."/>
            <person name="Chiu C.H."/>
            <person name="Tang P."/>
            <person name="Hegemann P."/>
            <person name="Fromm H."/>
            <person name="Raoult D."/>
            <person name="Greub G."/>
            <person name="Miranda-Saavedra D."/>
            <person name="Chen N."/>
            <person name="Nash P."/>
            <person name="Ginger M.L."/>
            <person name="Horn M."/>
            <person name="Schaap P."/>
            <person name="Caler L."/>
            <person name="Loftus B."/>
        </authorList>
    </citation>
    <scope>NUCLEOTIDE SEQUENCE [LARGE SCALE GENOMIC DNA]</scope>
    <source>
        <strain evidence="3 4">Neff</strain>
    </source>
</reference>
<accession>L8HIW4</accession>
<dbReference type="PANTHER" id="PTHR43037">
    <property type="entry name" value="UNNAMED PRODUCT-RELATED"/>
    <property type="match status" value="1"/>
</dbReference>
<dbReference type="SUPFAM" id="SSF53474">
    <property type="entry name" value="alpha/beta-Hydrolases"/>
    <property type="match status" value="2"/>
</dbReference>
<keyword evidence="4" id="KW-1185">Reference proteome</keyword>
<proteinExistence type="predicted"/>
<evidence type="ECO:0000256" key="2">
    <source>
        <dbReference type="ARBA" id="ARBA00022801"/>
    </source>
</evidence>
<dbReference type="Proteomes" id="UP000011083">
    <property type="component" value="Unassembled WGS sequence"/>
</dbReference>
<dbReference type="VEuPathDB" id="AmoebaDB:ACA1_288730"/>
<dbReference type="InterPro" id="IPR050955">
    <property type="entry name" value="Plant_Biomass_Hydrol_Est"/>
</dbReference>
<dbReference type="GO" id="GO:0016787">
    <property type="term" value="F:hydrolase activity"/>
    <property type="evidence" value="ECO:0007669"/>
    <property type="project" value="UniProtKB-KW"/>
</dbReference>
<dbReference type="NCBIfam" id="TIGR01840">
    <property type="entry name" value="esterase_phb"/>
    <property type="match status" value="1"/>
</dbReference>
<evidence type="ECO:0000256" key="1">
    <source>
        <dbReference type="ARBA" id="ARBA00022729"/>
    </source>
</evidence>
<dbReference type="InterPro" id="IPR010126">
    <property type="entry name" value="Esterase_phb"/>
</dbReference>
<dbReference type="PANTHER" id="PTHR43037:SF1">
    <property type="entry name" value="BLL1128 PROTEIN"/>
    <property type="match status" value="1"/>
</dbReference>
<dbReference type="STRING" id="1257118.L8HIW4"/>
<dbReference type="EMBL" id="KB007805">
    <property type="protein sequence ID" value="ELR25152.1"/>
    <property type="molecule type" value="Genomic_DNA"/>
</dbReference>
<dbReference type="OrthoDB" id="2425929at2759"/>